<evidence type="ECO:0000313" key="1">
    <source>
        <dbReference type="EMBL" id="KAK8120286.1"/>
    </source>
</evidence>
<sequence>MLVAYVDDAATLGERIRLLLACGSWRSRGPGRHRAPVPLALSGALEQALQLVVQDLVGCLELVDLVRERAAPVRVEAAQDVLAVVDAIWVAAVFG</sequence>
<proteinExistence type="predicted"/>
<dbReference type="AlphaFoldDB" id="A0AAW0QZ52"/>
<reference evidence="1 2" key="1">
    <citation type="submission" date="2023-01" db="EMBL/GenBank/DDBJ databases">
        <title>Analysis of 21 Apiospora genomes using comparative genomics revels a genus with tremendous synthesis potential of carbohydrate active enzymes and secondary metabolites.</title>
        <authorList>
            <person name="Sorensen T."/>
        </authorList>
    </citation>
    <scope>NUCLEOTIDE SEQUENCE [LARGE SCALE GENOMIC DNA]</scope>
    <source>
        <strain evidence="1 2">CBS 117206</strain>
    </source>
</reference>
<organism evidence="1 2">
    <name type="scientific">Apiospora kogelbergensis</name>
    <dbReference type="NCBI Taxonomy" id="1337665"/>
    <lineage>
        <taxon>Eukaryota</taxon>
        <taxon>Fungi</taxon>
        <taxon>Dikarya</taxon>
        <taxon>Ascomycota</taxon>
        <taxon>Pezizomycotina</taxon>
        <taxon>Sordariomycetes</taxon>
        <taxon>Xylariomycetidae</taxon>
        <taxon>Amphisphaeriales</taxon>
        <taxon>Apiosporaceae</taxon>
        <taxon>Apiospora</taxon>
    </lineage>
</organism>
<gene>
    <name evidence="1" type="ORF">PG999_004406</name>
</gene>
<evidence type="ECO:0000313" key="2">
    <source>
        <dbReference type="Proteomes" id="UP001392437"/>
    </source>
</evidence>
<protein>
    <submittedName>
        <fullName evidence="1">Uncharacterized protein</fullName>
    </submittedName>
</protein>
<dbReference type="EMBL" id="JAQQWP010000004">
    <property type="protein sequence ID" value="KAK8120286.1"/>
    <property type="molecule type" value="Genomic_DNA"/>
</dbReference>
<comment type="caution">
    <text evidence="1">The sequence shown here is derived from an EMBL/GenBank/DDBJ whole genome shotgun (WGS) entry which is preliminary data.</text>
</comment>
<name>A0AAW0QZ52_9PEZI</name>
<dbReference type="Proteomes" id="UP001392437">
    <property type="component" value="Unassembled WGS sequence"/>
</dbReference>
<keyword evidence="2" id="KW-1185">Reference proteome</keyword>
<accession>A0AAW0QZ52</accession>